<accession>A0A4Y8KSP5</accession>
<keyword evidence="3" id="KW-1185">Reference proteome</keyword>
<dbReference type="Proteomes" id="UP000298218">
    <property type="component" value="Unassembled WGS sequence"/>
</dbReference>
<keyword evidence="1" id="KW-0812">Transmembrane</keyword>
<feature type="transmembrane region" description="Helical" evidence="1">
    <location>
        <begin position="65"/>
        <end position="88"/>
    </location>
</feature>
<gene>
    <name evidence="2" type="ORF">E3T53_01785</name>
</gene>
<sequence length="204" mass="21994">MNHTNRFLNRALLLLIGLIFLVLGAGVVAVFAWPAAAQWWSAASASAQAWVDDAIRGTMVGESALSWVSVGSLAAIVLLIVLLIIVMARLGGGHTHSLVRTGGQDSPAGRIIIDTGFISDALRQSLDHRPEILFSRVSVANIRRVPMMHLSVTPRQSTSPRQITDDVDHLLDNLAALTGADIPSYVSIHTGLRSKLAHDQRRIT</sequence>
<evidence type="ECO:0000313" key="3">
    <source>
        <dbReference type="Proteomes" id="UP000298218"/>
    </source>
</evidence>
<protein>
    <recommendedName>
        <fullName evidence="4">Alkaline shock response membrane anchor protein AmaP</fullName>
    </recommendedName>
</protein>
<organism evidence="2 3">
    <name type="scientific">Cryobacterium psychrophilum</name>
    <dbReference type="NCBI Taxonomy" id="41988"/>
    <lineage>
        <taxon>Bacteria</taxon>
        <taxon>Bacillati</taxon>
        <taxon>Actinomycetota</taxon>
        <taxon>Actinomycetes</taxon>
        <taxon>Micrococcales</taxon>
        <taxon>Microbacteriaceae</taxon>
        <taxon>Cryobacterium</taxon>
    </lineage>
</organism>
<dbReference type="RefSeq" id="WP_134172560.1">
    <property type="nucleotide sequence ID" value="NZ_SODI01000001.1"/>
</dbReference>
<name>A0A4Y8KSP5_9MICO</name>
<reference evidence="2 3" key="1">
    <citation type="submission" date="2019-03" db="EMBL/GenBank/DDBJ databases">
        <title>Genomics of glacier-inhabiting Cryobacterium strains.</title>
        <authorList>
            <person name="Liu Q."/>
            <person name="Xin Y.-H."/>
        </authorList>
    </citation>
    <scope>NUCLEOTIDE SEQUENCE [LARGE SCALE GENOMIC DNA]</scope>
    <source>
        <strain evidence="2 3">CGMCC 1.4292</strain>
    </source>
</reference>
<evidence type="ECO:0000256" key="1">
    <source>
        <dbReference type="SAM" id="Phobius"/>
    </source>
</evidence>
<keyword evidence="1" id="KW-1133">Transmembrane helix</keyword>
<proteinExistence type="predicted"/>
<evidence type="ECO:0000313" key="2">
    <source>
        <dbReference type="EMBL" id="TFD81754.1"/>
    </source>
</evidence>
<evidence type="ECO:0008006" key="4">
    <source>
        <dbReference type="Google" id="ProtNLM"/>
    </source>
</evidence>
<comment type="caution">
    <text evidence="2">The sequence shown here is derived from an EMBL/GenBank/DDBJ whole genome shotgun (WGS) entry which is preliminary data.</text>
</comment>
<dbReference type="EMBL" id="SOHQ01000007">
    <property type="protein sequence ID" value="TFD81754.1"/>
    <property type="molecule type" value="Genomic_DNA"/>
</dbReference>
<dbReference type="AlphaFoldDB" id="A0A4Y8KSP5"/>
<keyword evidence="1" id="KW-0472">Membrane</keyword>
<dbReference type="OrthoDB" id="5123397at2"/>